<keyword evidence="1" id="KW-1133">Transmembrane helix</keyword>
<dbReference type="EMBL" id="CP019352">
    <property type="protein sequence ID" value="APY00273.1"/>
    <property type="molecule type" value="Genomic_DNA"/>
</dbReference>
<evidence type="ECO:0000259" key="2">
    <source>
        <dbReference type="PROSITE" id="PS50930"/>
    </source>
</evidence>
<keyword evidence="1" id="KW-0472">Membrane</keyword>
<feature type="transmembrane region" description="Helical" evidence="1">
    <location>
        <begin position="51"/>
        <end position="71"/>
    </location>
</feature>
<gene>
    <name evidence="3" type="ORF">BWR22_08090</name>
</gene>
<evidence type="ECO:0000313" key="4">
    <source>
        <dbReference type="Proteomes" id="UP000187506"/>
    </source>
</evidence>
<dbReference type="KEGG" id="lvn:BWR22_08090"/>
<dbReference type="SMART" id="SM00850">
    <property type="entry name" value="LytTR"/>
    <property type="match status" value="1"/>
</dbReference>
<feature type="transmembrane region" description="Helical" evidence="1">
    <location>
        <begin position="123"/>
        <end position="142"/>
    </location>
</feature>
<dbReference type="Gene3D" id="2.40.50.1020">
    <property type="entry name" value="LytTr DNA-binding domain"/>
    <property type="match status" value="1"/>
</dbReference>
<organism evidence="3 4">
    <name type="scientific">Lacinutrix venerupis</name>
    <dbReference type="NCBI Taxonomy" id="1486034"/>
    <lineage>
        <taxon>Bacteria</taxon>
        <taxon>Pseudomonadati</taxon>
        <taxon>Bacteroidota</taxon>
        <taxon>Flavobacteriia</taxon>
        <taxon>Flavobacteriales</taxon>
        <taxon>Flavobacteriaceae</taxon>
        <taxon>Lacinutrix</taxon>
    </lineage>
</organism>
<dbReference type="Proteomes" id="UP000187506">
    <property type="component" value="Chromosome"/>
</dbReference>
<dbReference type="Pfam" id="PF04397">
    <property type="entry name" value="LytTR"/>
    <property type="match status" value="1"/>
</dbReference>
<dbReference type="PROSITE" id="PS50930">
    <property type="entry name" value="HTH_LYTTR"/>
    <property type="match status" value="1"/>
</dbReference>
<dbReference type="InterPro" id="IPR007492">
    <property type="entry name" value="LytTR_DNA-bd_dom"/>
</dbReference>
<proteinExistence type="predicted"/>
<evidence type="ECO:0000256" key="1">
    <source>
        <dbReference type="SAM" id="Phobius"/>
    </source>
</evidence>
<evidence type="ECO:0000313" key="3">
    <source>
        <dbReference type="EMBL" id="APY00273.1"/>
    </source>
</evidence>
<dbReference type="AlphaFoldDB" id="A0AAC9LMF4"/>
<reference evidence="3 4" key="1">
    <citation type="submission" date="2017-01" db="EMBL/GenBank/DDBJ databases">
        <title>Complete genome of Lacinutrix venerupis DOK2-8 isolated from seawater in Dokdo.</title>
        <authorList>
            <person name="Chi W.-J."/>
            <person name="Kim J.H."/>
        </authorList>
    </citation>
    <scope>NUCLEOTIDE SEQUENCE [LARGE SCALE GENOMIC DNA]</scope>
    <source>
        <strain evidence="3 4">DOK2-8</strain>
    </source>
</reference>
<keyword evidence="1" id="KW-0812">Transmembrane</keyword>
<name>A0AAC9LMF4_9FLAO</name>
<keyword evidence="4" id="KW-1185">Reference proteome</keyword>
<accession>A0AAC9LMF4</accession>
<dbReference type="GO" id="GO:0003677">
    <property type="term" value="F:DNA binding"/>
    <property type="evidence" value="ECO:0007669"/>
    <property type="project" value="InterPro"/>
</dbReference>
<feature type="transmembrane region" description="Helical" evidence="1">
    <location>
        <begin position="12"/>
        <end position="31"/>
    </location>
</feature>
<feature type="transmembrane region" description="Helical" evidence="1">
    <location>
        <begin position="83"/>
        <end position="103"/>
    </location>
</feature>
<sequence length="265" mass="31011">MKLKYPFDPNLKHHIIIGLSIAIWVFIFLFFTEPLDVSELNTTEKLTYLPLYGLIGAISYYLFLPLQYFLFKNSKQAWKLKHEIIFIICLAIVSIILARLLYLYVVVINEPNPYTLLYMVKSIFFPALSVILPIIIIGRFAFGKYHEKKLEDKKIEINGEGNYENLKLHLNDLITIQSSDNYIEVLYLSGQNIKKSLIRNKLSVIEDSFPELLRTHRSNIINPYHFQSWKIEKGKHFILLTNDVKVPISKTYLEKVKNTFNFATT</sequence>
<protein>
    <submittedName>
        <fullName evidence="3">Transcriptional regulator</fullName>
    </submittedName>
</protein>
<dbReference type="RefSeq" id="WP_076733180.1">
    <property type="nucleotide sequence ID" value="NZ_CP019352.1"/>
</dbReference>
<feature type="domain" description="HTH LytTR-type" evidence="2">
    <location>
        <begin position="157"/>
        <end position="262"/>
    </location>
</feature>